<reference evidence="3" key="1">
    <citation type="submission" date="2023-07" db="EMBL/GenBank/DDBJ databases">
        <title>30 novel species of actinomycetes from the DSMZ collection.</title>
        <authorList>
            <person name="Nouioui I."/>
        </authorList>
    </citation>
    <scope>NUCLEOTIDE SEQUENCE [LARGE SCALE GENOMIC DNA]</scope>
    <source>
        <strain evidence="3">DSM 44915</strain>
    </source>
</reference>
<dbReference type="Proteomes" id="UP001183410">
    <property type="component" value="Unassembled WGS sequence"/>
</dbReference>
<keyword evidence="1" id="KW-0812">Transmembrane</keyword>
<keyword evidence="1" id="KW-0472">Membrane</keyword>
<keyword evidence="3" id="KW-1185">Reference proteome</keyword>
<evidence type="ECO:0000313" key="2">
    <source>
        <dbReference type="EMBL" id="MDT0267701.1"/>
    </source>
</evidence>
<evidence type="ECO:0008006" key="4">
    <source>
        <dbReference type="Google" id="ProtNLM"/>
    </source>
</evidence>
<name>A0ABU2JRT8_9ACTN</name>
<accession>A0ABU2JRT8</accession>
<evidence type="ECO:0000313" key="3">
    <source>
        <dbReference type="Proteomes" id="UP001183410"/>
    </source>
</evidence>
<keyword evidence="1" id="KW-1133">Transmembrane helix</keyword>
<dbReference type="RefSeq" id="WP_311667785.1">
    <property type="nucleotide sequence ID" value="NZ_JAVREO010000008.1"/>
</dbReference>
<feature type="transmembrane region" description="Helical" evidence="1">
    <location>
        <begin position="141"/>
        <end position="160"/>
    </location>
</feature>
<dbReference type="EMBL" id="JAVREO010000008">
    <property type="protein sequence ID" value="MDT0267701.1"/>
    <property type="molecule type" value="Genomic_DNA"/>
</dbReference>
<proteinExistence type="predicted"/>
<evidence type="ECO:0000256" key="1">
    <source>
        <dbReference type="SAM" id="Phobius"/>
    </source>
</evidence>
<comment type="caution">
    <text evidence="2">The sequence shown here is derived from an EMBL/GenBank/DDBJ whole genome shotgun (WGS) entry which is preliminary data.</text>
</comment>
<gene>
    <name evidence="2" type="ORF">RM844_15550</name>
</gene>
<sequence>MRDEEIIRAFDGRDQVSVTVTFRPERVVAIAHEFGYTLTDYSVPLRPTRFTARFTRDDSEPARHRATWAAHHHRTTGTWWAACWPTPPPPHGISPDDAARHRIAVHLERHTPWRHPLRGLLALTALTAIGTSALSRVAPPLAVLFLTLAVGGTVWGVLWAREKSRAALPDHLARLAHFEAQRAPRPTTDPTP</sequence>
<organism evidence="2 3">
    <name type="scientific">Streptomyces chisholmiae</name>
    <dbReference type="NCBI Taxonomy" id="3075540"/>
    <lineage>
        <taxon>Bacteria</taxon>
        <taxon>Bacillati</taxon>
        <taxon>Actinomycetota</taxon>
        <taxon>Actinomycetes</taxon>
        <taxon>Kitasatosporales</taxon>
        <taxon>Streptomycetaceae</taxon>
        <taxon>Streptomyces</taxon>
    </lineage>
</organism>
<protein>
    <recommendedName>
        <fullName evidence="4">DUF2812 domain-containing protein</fullName>
    </recommendedName>
</protein>